<name>R7UF90_CAPTE</name>
<evidence type="ECO:0000256" key="7">
    <source>
        <dbReference type="ARBA" id="ARBA00023157"/>
    </source>
</evidence>
<dbReference type="GO" id="GO:0001868">
    <property type="term" value="P:regulation of complement activation, lectin pathway"/>
    <property type="evidence" value="ECO:0007669"/>
    <property type="project" value="UniProtKB-ARBA"/>
</dbReference>
<evidence type="ECO:0000256" key="2">
    <source>
        <dbReference type="ARBA" id="ARBA00010147"/>
    </source>
</evidence>
<dbReference type="HOGENOM" id="CLU_1483344_0_0_1"/>
<evidence type="ECO:0000256" key="1">
    <source>
        <dbReference type="ARBA" id="ARBA00002219"/>
    </source>
</evidence>
<dbReference type="InterPro" id="IPR006585">
    <property type="entry name" value="FTP1"/>
</dbReference>
<reference evidence="9 11" key="2">
    <citation type="journal article" date="2013" name="Nature">
        <title>Insights into bilaterian evolution from three spiralian genomes.</title>
        <authorList>
            <person name="Simakov O."/>
            <person name="Marletaz F."/>
            <person name="Cho S.J."/>
            <person name="Edsinger-Gonzales E."/>
            <person name="Havlak P."/>
            <person name="Hellsten U."/>
            <person name="Kuo D.H."/>
            <person name="Larsson T."/>
            <person name="Lv J."/>
            <person name="Arendt D."/>
            <person name="Savage R."/>
            <person name="Osoegawa K."/>
            <person name="de Jong P."/>
            <person name="Grimwood J."/>
            <person name="Chapman J.A."/>
            <person name="Shapiro H."/>
            <person name="Aerts A."/>
            <person name="Otillar R.P."/>
            <person name="Terry A.Y."/>
            <person name="Boore J.L."/>
            <person name="Grigoriev I.V."/>
            <person name="Lindberg D.R."/>
            <person name="Seaver E.C."/>
            <person name="Weisblat D.A."/>
            <person name="Putnam N.H."/>
            <person name="Rokhsar D.S."/>
        </authorList>
    </citation>
    <scope>NUCLEOTIDE SEQUENCE</scope>
    <source>
        <strain evidence="9 11">I ESC-2004</strain>
    </source>
</reference>
<gene>
    <name evidence="9" type="ORF">CAPTEDRAFT_207121</name>
</gene>
<evidence type="ECO:0000256" key="4">
    <source>
        <dbReference type="ARBA" id="ARBA00022723"/>
    </source>
</evidence>
<dbReference type="PANTHER" id="PTHR45713">
    <property type="entry name" value="FTP DOMAIN-CONTAINING PROTEIN"/>
    <property type="match status" value="1"/>
</dbReference>
<dbReference type="AlphaFoldDB" id="R7UF90"/>
<organism evidence="9">
    <name type="scientific">Capitella teleta</name>
    <name type="common">Polychaete worm</name>
    <dbReference type="NCBI Taxonomy" id="283909"/>
    <lineage>
        <taxon>Eukaryota</taxon>
        <taxon>Metazoa</taxon>
        <taxon>Spiralia</taxon>
        <taxon>Lophotrochozoa</taxon>
        <taxon>Annelida</taxon>
        <taxon>Polychaeta</taxon>
        <taxon>Sedentaria</taxon>
        <taxon>Scolecida</taxon>
        <taxon>Capitellidae</taxon>
        <taxon>Capitella</taxon>
    </lineage>
</organism>
<dbReference type="SUPFAM" id="SSF49785">
    <property type="entry name" value="Galactose-binding domain-like"/>
    <property type="match status" value="1"/>
</dbReference>
<dbReference type="Pfam" id="PF22633">
    <property type="entry name" value="F5_F8_type_C_2"/>
    <property type="match status" value="1"/>
</dbReference>
<evidence type="ECO:0000313" key="10">
    <source>
        <dbReference type="EnsemblMetazoa" id="CapteP207121"/>
    </source>
</evidence>
<dbReference type="SMART" id="SM00607">
    <property type="entry name" value="FTP"/>
    <property type="match status" value="1"/>
</dbReference>
<proteinExistence type="inferred from homology"/>
<dbReference type="Proteomes" id="UP000014760">
    <property type="component" value="Unassembled WGS sequence"/>
</dbReference>
<feature type="domain" description="Fucolectin tachylectin-4 pentraxin-1" evidence="8">
    <location>
        <begin position="26"/>
        <end position="173"/>
    </location>
</feature>
<comment type="function">
    <text evidence="1">Acts as a defensive agent. Recognizes blood group fucosylated oligosaccharides including A, B, H and Lewis B-type antigens. Does not recognize Lewis A antigen and has low affinity for monovalent haptens.</text>
</comment>
<dbReference type="OMA" id="FNTGARE"/>
<dbReference type="EMBL" id="AMQN01023787">
    <property type="status" value="NOT_ANNOTATED_CDS"/>
    <property type="molecule type" value="Genomic_DNA"/>
</dbReference>
<dbReference type="GO" id="GO:0042806">
    <property type="term" value="F:fucose binding"/>
    <property type="evidence" value="ECO:0007669"/>
    <property type="project" value="UniProtKB-ARBA"/>
</dbReference>
<reference evidence="10" key="3">
    <citation type="submission" date="2015-06" db="UniProtKB">
        <authorList>
            <consortium name="EnsemblMetazoa"/>
        </authorList>
    </citation>
    <scope>IDENTIFICATION</scope>
</reference>
<dbReference type="EnsemblMetazoa" id="CapteT207121">
    <property type="protein sequence ID" value="CapteP207121"/>
    <property type="gene ID" value="CapteG207121"/>
</dbReference>
<keyword evidence="4" id="KW-0479">Metal-binding</keyword>
<dbReference type="GO" id="GO:0010185">
    <property type="term" value="P:regulation of cellular defense response"/>
    <property type="evidence" value="ECO:0007669"/>
    <property type="project" value="UniProtKB-ARBA"/>
</dbReference>
<evidence type="ECO:0000313" key="11">
    <source>
        <dbReference type="Proteomes" id="UP000014760"/>
    </source>
</evidence>
<comment type="similarity">
    <text evidence="2">Belongs to the fucolectin family.</text>
</comment>
<evidence type="ECO:0000259" key="8">
    <source>
        <dbReference type="SMART" id="SM00607"/>
    </source>
</evidence>
<dbReference type="InterPro" id="IPR008979">
    <property type="entry name" value="Galactose-bd-like_sf"/>
</dbReference>
<keyword evidence="11" id="KW-1185">Reference proteome</keyword>
<dbReference type="Gene3D" id="2.60.120.260">
    <property type="entry name" value="Galactose-binding domain-like"/>
    <property type="match status" value="1"/>
</dbReference>
<keyword evidence="5" id="KW-0430">Lectin</keyword>
<dbReference type="PANTHER" id="PTHR45713:SF15">
    <property type="entry name" value="F5_8 TYPE C DOMAIN-CONTAINING PROTEIN"/>
    <property type="match status" value="1"/>
</dbReference>
<dbReference type="GO" id="GO:0046872">
    <property type="term" value="F:metal ion binding"/>
    <property type="evidence" value="ECO:0007669"/>
    <property type="project" value="UniProtKB-KW"/>
</dbReference>
<evidence type="ECO:0000256" key="6">
    <source>
        <dbReference type="ARBA" id="ARBA00022837"/>
    </source>
</evidence>
<reference evidence="11" key="1">
    <citation type="submission" date="2012-12" db="EMBL/GenBank/DDBJ databases">
        <authorList>
            <person name="Hellsten U."/>
            <person name="Grimwood J."/>
            <person name="Chapman J.A."/>
            <person name="Shapiro H."/>
            <person name="Aerts A."/>
            <person name="Otillar R.P."/>
            <person name="Terry A.Y."/>
            <person name="Boore J.L."/>
            <person name="Simakov O."/>
            <person name="Marletaz F."/>
            <person name="Cho S.-J."/>
            <person name="Edsinger-Gonzales E."/>
            <person name="Havlak P."/>
            <person name="Kuo D.-H."/>
            <person name="Larsson T."/>
            <person name="Lv J."/>
            <person name="Arendt D."/>
            <person name="Savage R."/>
            <person name="Osoegawa K."/>
            <person name="de Jong P."/>
            <person name="Lindberg D.R."/>
            <person name="Seaver E.C."/>
            <person name="Weisblat D.A."/>
            <person name="Putnam N.H."/>
            <person name="Grigoriev I.V."/>
            <person name="Rokhsar D.S."/>
        </authorList>
    </citation>
    <scope>NUCLEOTIDE SEQUENCE</scope>
    <source>
        <strain evidence="11">I ESC-2004</strain>
    </source>
</reference>
<evidence type="ECO:0000256" key="5">
    <source>
        <dbReference type="ARBA" id="ARBA00022734"/>
    </source>
</evidence>
<protein>
    <recommendedName>
        <fullName evidence="8">Fucolectin tachylectin-4 pentraxin-1 domain-containing protein</fullName>
    </recommendedName>
</protein>
<accession>R7UF90</accession>
<comment type="subunit">
    <text evidence="3">Homotrimer.</text>
</comment>
<dbReference type="OrthoDB" id="547680at2759"/>
<dbReference type="EMBL" id="KB301995">
    <property type="protein sequence ID" value="ELU04890.1"/>
    <property type="molecule type" value="Genomic_DNA"/>
</dbReference>
<sequence length="182" mass="20267">MPRWISTTNRQPRSLQLGRTCMPNRSGNVAYGKPTNQSGTHREYYSSQGVDGILGNTSNSIQVCAHPKNPTNNAAWFYVDLGSVHQIFNVTVYNTHDKGGYDRMRRISIRVGNTSDLNEQVECNFHHGVVVAGGSFNLDCQTSGRYVSFRRTDGKQVHMVTICEFVVIGRPLAKGGENILLF</sequence>
<evidence type="ECO:0000313" key="9">
    <source>
        <dbReference type="EMBL" id="ELU04890.1"/>
    </source>
</evidence>
<evidence type="ECO:0000256" key="3">
    <source>
        <dbReference type="ARBA" id="ARBA00011233"/>
    </source>
</evidence>
<dbReference type="InterPro" id="IPR051941">
    <property type="entry name" value="BG_Antigen-Binding_Lectin"/>
</dbReference>
<keyword evidence="6" id="KW-0106">Calcium</keyword>
<keyword evidence="7" id="KW-1015">Disulfide bond</keyword>